<dbReference type="EMBL" id="VSRR010062527">
    <property type="protein sequence ID" value="MPC83432.1"/>
    <property type="molecule type" value="Genomic_DNA"/>
</dbReference>
<evidence type="ECO:0000313" key="2">
    <source>
        <dbReference type="Proteomes" id="UP000324222"/>
    </source>
</evidence>
<gene>
    <name evidence="1" type="ORF">E2C01_078142</name>
</gene>
<sequence>MVSPTSLLAVWTSSSLRILALPLHHLTPRGTLLVHTLYVTLQCTVCEVLSTCTCLLLVMRHVCTVTPPPPVGREDDYSLCG</sequence>
<comment type="caution">
    <text evidence="1">The sequence shown here is derived from an EMBL/GenBank/DDBJ whole genome shotgun (WGS) entry which is preliminary data.</text>
</comment>
<keyword evidence="2" id="KW-1185">Reference proteome</keyword>
<protein>
    <submittedName>
        <fullName evidence="1">Uncharacterized protein</fullName>
    </submittedName>
</protein>
<dbReference type="AlphaFoldDB" id="A0A5B7IHY6"/>
<reference evidence="1 2" key="1">
    <citation type="submission" date="2019-05" db="EMBL/GenBank/DDBJ databases">
        <title>Another draft genome of Portunus trituberculatus and its Hox gene families provides insights of decapod evolution.</title>
        <authorList>
            <person name="Jeong J.-H."/>
            <person name="Song I."/>
            <person name="Kim S."/>
            <person name="Choi T."/>
            <person name="Kim D."/>
            <person name="Ryu S."/>
            <person name="Kim W."/>
        </authorList>
    </citation>
    <scope>NUCLEOTIDE SEQUENCE [LARGE SCALE GENOMIC DNA]</scope>
    <source>
        <tissue evidence="1">Muscle</tissue>
    </source>
</reference>
<name>A0A5B7IHY6_PORTR</name>
<proteinExistence type="predicted"/>
<evidence type="ECO:0000313" key="1">
    <source>
        <dbReference type="EMBL" id="MPC83432.1"/>
    </source>
</evidence>
<accession>A0A5B7IHY6</accession>
<dbReference type="Proteomes" id="UP000324222">
    <property type="component" value="Unassembled WGS sequence"/>
</dbReference>
<organism evidence="1 2">
    <name type="scientific">Portunus trituberculatus</name>
    <name type="common">Swimming crab</name>
    <name type="synonym">Neptunus trituberculatus</name>
    <dbReference type="NCBI Taxonomy" id="210409"/>
    <lineage>
        <taxon>Eukaryota</taxon>
        <taxon>Metazoa</taxon>
        <taxon>Ecdysozoa</taxon>
        <taxon>Arthropoda</taxon>
        <taxon>Crustacea</taxon>
        <taxon>Multicrustacea</taxon>
        <taxon>Malacostraca</taxon>
        <taxon>Eumalacostraca</taxon>
        <taxon>Eucarida</taxon>
        <taxon>Decapoda</taxon>
        <taxon>Pleocyemata</taxon>
        <taxon>Brachyura</taxon>
        <taxon>Eubrachyura</taxon>
        <taxon>Portunoidea</taxon>
        <taxon>Portunidae</taxon>
        <taxon>Portuninae</taxon>
        <taxon>Portunus</taxon>
    </lineage>
</organism>